<dbReference type="Gene3D" id="3.40.250.10">
    <property type="entry name" value="Rhodanese-like domain"/>
    <property type="match status" value="1"/>
</dbReference>
<dbReference type="InterPro" id="IPR018634">
    <property type="entry name" value="ChrB_C"/>
</dbReference>
<gene>
    <name evidence="2" type="ORF">EAS61_08645</name>
</gene>
<dbReference type="Pfam" id="PF09828">
    <property type="entry name" value="ChrB_C"/>
    <property type="match status" value="1"/>
</dbReference>
<dbReference type="InterPro" id="IPR001763">
    <property type="entry name" value="Rhodanese-like_dom"/>
</dbReference>
<dbReference type="CDD" id="cd01444">
    <property type="entry name" value="GlpE_ST"/>
    <property type="match status" value="1"/>
</dbReference>
<dbReference type="SMART" id="SM00450">
    <property type="entry name" value="RHOD"/>
    <property type="match status" value="1"/>
</dbReference>
<dbReference type="GO" id="GO:0005737">
    <property type="term" value="C:cytoplasm"/>
    <property type="evidence" value="ECO:0007669"/>
    <property type="project" value="InterPro"/>
</dbReference>
<keyword evidence="2" id="KW-0808">Transferase</keyword>
<reference evidence="2 3" key="1">
    <citation type="submission" date="2018-11" db="EMBL/GenBank/DDBJ databases">
        <title>Bradyrhizobium sp. nov., isolated from effective nodules of peanut in China.</title>
        <authorList>
            <person name="Li Y."/>
        </authorList>
    </citation>
    <scope>NUCLEOTIDE SEQUENCE [LARGE SCALE GENOMIC DNA]</scope>
    <source>
        <strain evidence="2 3">CCBAU 51770</strain>
    </source>
</reference>
<evidence type="ECO:0000313" key="2">
    <source>
        <dbReference type="EMBL" id="RXH01080.1"/>
    </source>
</evidence>
<evidence type="ECO:0000259" key="1">
    <source>
        <dbReference type="PROSITE" id="PS50206"/>
    </source>
</evidence>
<dbReference type="Proteomes" id="UP000290174">
    <property type="component" value="Unassembled WGS sequence"/>
</dbReference>
<comment type="caution">
    <text evidence="2">The sequence shown here is derived from an EMBL/GenBank/DDBJ whole genome shotgun (WGS) entry which is preliminary data.</text>
</comment>
<name>A0A4Q0QVA7_9BRAD</name>
<dbReference type="AlphaFoldDB" id="A0A4Q0QVA7"/>
<dbReference type="GO" id="GO:0004792">
    <property type="term" value="F:thiosulfate-cyanide sulfurtransferase activity"/>
    <property type="evidence" value="ECO:0007669"/>
    <property type="project" value="InterPro"/>
</dbReference>
<feature type="domain" description="Rhodanese" evidence="1">
    <location>
        <begin position="23"/>
        <end position="112"/>
    </location>
</feature>
<accession>A0A4Q0QVA7</accession>
<dbReference type="EMBL" id="RKMK01000005">
    <property type="protein sequence ID" value="RXH01080.1"/>
    <property type="molecule type" value="Genomic_DNA"/>
</dbReference>
<organism evidence="2 3">
    <name type="scientific">Bradyrhizobium zhanjiangense</name>
    <dbReference type="NCBI Taxonomy" id="1325107"/>
    <lineage>
        <taxon>Bacteria</taxon>
        <taxon>Pseudomonadati</taxon>
        <taxon>Pseudomonadota</taxon>
        <taxon>Alphaproteobacteria</taxon>
        <taxon>Hyphomicrobiales</taxon>
        <taxon>Nitrobacteraceae</taxon>
        <taxon>Bradyrhizobium</taxon>
    </lineage>
</organism>
<dbReference type="Pfam" id="PF00581">
    <property type="entry name" value="Rhodanese"/>
    <property type="match status" value="1"/>
</dbReference>
<protein>
    <submittedName>
        <fullName evidence="2">Sulfurtransferase</fullName>
    </submittedName>
</protein>
<evidence type="ECO:0000313" key="3">
    <source>
        <dbReference type="Proteomes" id="UP000290174"/>
    </source>
</evidence>
<dbReference type="InterPro" id="IPR036873">
    <property type="entry name" value="Rhodanese-like_dom_sf"/>
</dbReference>
<proteinExistence type="predicted"/>
<dbReference type="SUPFAM" id="SSF52821">
    <property type="entry name" value="Rhodanese/Cell cycle control phosphatase"/>
    <property type="match status" value="1"/>
</dbReference>
<sequence>MRGRIMSTFTTISSDKLARLIGTANAPALIDVRTEEDFAADQRLIPGSIKLSHDKVQDWGRDFADRRAIVACLRGEKLAQGTAAWLRQLGVQAETLDGGFEGWKAAKLPLLDTRKLPPRDARGRTVWVTRARPKIDRIACPWLIRRFVDPNAVFLYVTPSEVVGVGERFNAAPFDIENVFWSHRGELCTFDVMIEEFGIASPALLRLATLVRGADTARPDLAPEAPGLLAASLGLSRMYDDDLEQLEAGMLLYDAFYRWCRDATAETHNWPTNKVKA</sequence>
<dbReference type="PROSITE" id="PS50206">
    <property type="entry name" value="RHODANESE_3"/>
    <property type="match status" value="1"/>
</dbReference>
<dbReference type="InterPro" id="IPR023695">
    <property type="entry name" value="Thiosulf_sulfurTrfase"/>
</dbReference>